<dbReference type="GO" id="GO:0000160">
    <property type="term" value="P:phosphorelay signal transduction system"/>
    <property type="evidence" value="ECO:0007669"/>
    <property type="project" value="InterPro"/>
</dbReference>
<evidence type="ECO:0000259" key="3">
    <source>
        <dbReference type="PROSITE" id="PS50110"/>
    </source>
</evidence>
<evidence type="ECO:0000256" key="2">
    <source>
        <dbReference type="PROSITE-ProRule" id="PRU00169"/>
    </source>
</evidence>
<evidence type="ECO:0000313" key="5">
    <source>
        <dbReference type="EMBL" id="RNI07188.1"/>
    </source>
</evidence>
<reference evidence="4 6" key="1">
    <citation type="submission" date="2018-02" db="EMBL/GenBank/DDBJ databases">
        <title>Subsurface microbial communities from deep shales in Ohio and West Virginia, USA.</title>
        <authorList>
            <person name="Wrighton K."/>
        </authorList>
    </citation>
    <scope>NUCLEOTIDE SEQUENCE [LARGE SCALE GENOMIC DNA]</scope>
    <source>
        <strain evidence="4 6">DSM 10369</strain>
    </source>
</reference>
<dbReference type="SMART" id="SM00448">
    <property type="entry name" value="REC"/>
    <property type="match status" value="1"/>
</dbReference>
<keyword evidence="1 2" id="KW-0597">Phosphoprotein</keyword>
<dbReference type="InterPro" id="IPR001789">
    <property type="entry name" value="Sig_transdc_resp-reg_receiver"/>
</dbReference>
<dbReference type="EMBL" id="RJJF01000021">
    <property type="protein sequence ID" value="RNI07188.1"/>
    <property type="molecule type" value="Genomic_DNA"/>
</dbReference>
<dbReference type="PROSITE" id="PS50110">
    <property type="entry name" value="RESPONSE_REGULATORY"/>
    <property type="match status" value="1"/>
</dbReference>
<comment type="caution">
    <text evidence="4">The sequence shown here is derived from an EMBL/GenBank/DDBJ whole genome shotgun (WGS) entry which is preliminary data.</text>
</comment>
<protein>
    <submittedName>
        <fullName evidence="4 5">Response regulator</fullName>
    </submittedName>
</protein>
<dbReference type="RefSeq" id="WP_105460831.1">
    <property type="nucleotide sequence ID" value="NZ_PVBU01000008.1"/>
</dbReference>
<dbReference type="EMBL" id="PVBU01000008">
    <property type="protein sequence ID" value="PQV42179.1"/>
    <property type="molecule type" value="Genomic_DNA"/>
</dbReference>
<gene>
    <name evidence="4" type="ORF">B0H22_10846</name>
    <name evidence="5" type="ORF">EDD83_09700</name>
</gene>
<name>A0A314ZQY8_9EURY</name>
<feature type="modified residue" description="4-aspartylphosphate" evidence="2">
    <location>
        <position position="120"/>
    </location>
</feature>
<proteinExistence type="predicted"/>
<evidence type="ECO:0000313" key="4">
    <source>
        <dbReference type="EMBL" id="PQV42179.1"/>
    </source>
</evidence>
<evidence type="ECO:0000313" key="6">
    <source>
        <dbReference type="Proteomes" id="UP000251060"/>
    </source>
</evidence>
<dbReference type="PANTHER" id="PTHR44591:SF3">
    <property type="entry name" value="RESPONSE REGULATORY DOMAIN-CONTAINING PROTEIN"/>
    <property type="match status" value="1"/>
</dbReference>
<evidence type="ECO:0000313" key="7">
    <source>
        <dbReference type="Proteomes" id="UP000273978"/>
    </source>
</evidence>
<dbReference type="Proteomes" id="UP000251060">
    <property type="component" value="Unassembled WGS sequence"/>
</dbReference>
<feature type="domain" description="Response regulatory" evidence="3">
    <location>
        <begin position="69"/>
        <end position="163"/>
    </location>
</feature>
<reference evidence="5 7" key="2">
    <citation type="submission" date="2018-10" db="EMBL/GenBank/DDBJ databases">
        <title>Cultivation of a novel Methanohalophilus strain from Kebrit Deep of the Red Sea and a genomic comparison of members of the genus Methanohalophilus.</title>
        <authorList>
            <person name="Guan Y."/>
            <person name="Ngugi D.K."/>
            <person name="Stingl U."/>
        </authorList>
    </citation>
    <scope>NUCLEOTIDE SEQUENCE [LARGE SCALE GENOMIC DNA]</scope>
    <source>
        <strain evidence="5 7">DSM 10369</strain>
    </source>
</reference>
<dbReference type="Pfam" id="PF00072">
    <property type="entry name" value="Response_reg"/>
    <property type="match status" value="1"/>
</dbReference>
<dbReference type="PANTHER" id="PTHR44591">
    <property type="entry name" value="STRESS RESPONSE REGULATOR PROTEIN 1"/>
    <property type="match status" value="1"/>
</dbReference>
<dbReference type="SUPFAM" id="SSF52172">
    <property type="entry name" value="CheY-like"/>
    <property type="match status" value="2"/>
</dbReference>
<accession>A0A314ZQY8</accession>
<evidence type="ECO:0000256" key="1">
    <source>
        <dbReference type="ARBA" id="ARBA00022553"/>
    </source>
</evidence>
<dbReference type="InterPro" id="IPR011006">
    <property type="entry name" value="CheY-like_superfamily"/>
</dbReference>
<dbReference type="InterPro" id="IPR050595">
    <property type="entry name" value="Bact_response_regulator"/>
</dbReference>
<dbReference type="Gene3D" id="3.40.50.2300">
    <property type="match status" value="2"/>
</dbReference>
<dbReference type="AlphaFoldDB" id="A0A314ZQY8"/>
<organism evidence="4 6">
    <name type="scientific">Methanohalophilus euhalobius</name>
    <dbReference type="NCBI Taxonomy" id="51203"/>
    <lineage>
        <taxon>Archaea</taxon>
        <taxon>Methanobacteriati</taxon>
        <taxon>Methanobacteriota</taxon>
        <taxon>Stenosarchaea group</taxon>
        <taxon>Methanomicrobia</taxon>
        <taxon>Methanosarcinales</taxon>
        <taxon>Methanosarcinaceae</taxon>
        <taxon>Methanohalophilus</taxon>
    </lineage>
</organism>
<dbReference type="Proteomes" id="UP000273978">
    <property type="component" value="Unassembled WGS sequence"/>
</dbReference>
<sequence>MVIEDDYSSRDLLVSTVVNAGYRVLPLSRGYLESRYVDVVKPFAILLDIMMPGMNGWDVLGSSSGSPSSILVVDDDPSAVEMLKSSLDIEGYNVIPAYGGQEAIDKDKAFSYSPDLIILDLMMLITSGFDVMAALRENSNTADIPIIIHTAKDMERKRFLKVM</sequence>